<gene>
    <name evidence="2" type="ordered locus">AS9A_1396</name>
</gene>
<dbReference type="AlphaFoldDB" id="F6EGC3"/>
<dbReference type="Pfam" id="PF13466">
    <property type="entry name" value="STAS_2"/>
    <property type="match status" value="1"/>
</dbReference>
<dbReference type="Proteomes" id="UP000009235">
    <property type="component" value="Chromosome"/>
</dbReference>
<feature type="domain" description="STAS" evidence="1">
    <location>
        <begin position="34"/>
        <end position="115"/>
    </location>
</feature>
<dbReference type="InterPro" id="IPR058548">
    <property type="entry name" value="MlaB-like_STAS"/>
</dbReference>
<sequence length="115" mass="12726">MTSAVRRWGAAWCVTIFPRHGELGSEARTSGYAVEIHGELDAASREELGVQLRRMLEFGAPITLDLTHLKFCGVAAIEEILQVVDLARHSGVRMSVIAPDTLAPYFALSEDMRER</sequence>
<reference evidence="2 3" key="1">
    <citation type="journal article" date="2011" name="J. Bacteriol.">
        <title>Complete genome sequence of Amycolicicoccus subflavus DQS3-9A1T, an actinomycete isolated from crude oil-polluted soil.</title>
        <authorList>
            <person name="Cai M."/>
            <person name="Chen W.M."/>
            <person name="Nie Y."/>
            <person name="Chi C.Q."/>
            <person name="Wang Y.N."/>
            <person name="Tang Y.Q."/>
            <person name="Li G.Y."/>
            <person name="Wu X.L."/>
        </authorList>
    </citation>
    <scope>NUCLEOTIDE SEQUENCE [LARGE SCALE GENOMIC DNA]</scope>
    <source>
        <strain evidence="3">DSM 45089 / DQS3-9A1</strain>
    </source>
</reference>
<name>F6EGC3_HOYSD</name>
<evidence type="ECO:0000259" key="1">
    <source>
        <dbReference type="PROSITE" id="PS50801"/>
    </source>
</evidence>
<dbReference type="EMBL" id="CP002786">
    <property type="protein sequence ID" value="AEF39848.1"/>
    <property type="molecule type" value="Genomic_DNA"/>
</dbReference>
<dbReference type="KEGG" id="asd:AS9A_1396"/>
<dbReference type="PROSITE" id="PS50801">
    <property type="entry name" value="STAS"/>
    <property type="match status" value="1"/>
</dbReference>
<evidence type="ECO:0000313" key="2">
    <source>
        <dbReference type="EMBL" id="AEF39848.1"/>
    </source>
</evidence>
<dbReference type="eggNOG" id="COG1366">
    <property type="taxonomic scope" value="Bacteria"/>
</dbReference>
<dbReference type="InterPro" id="IPR036513">
    <property type="entry name" value="STAS_dom_sf"/>
</dbReference>
<dbReference type="Gene3D" id="3.30.750.24">
    <property type="entry name" value="STAS domain"/>
    <property type="match status" value="1"/>
</dbReference>
<keyword evidence="3" id="KW-1185">Reference proteome</keyword>
<dbReference type="SUPFAM" id="SSF52091">
    <property type="entry name" value="SpoIIaa-like"/>
    <property type="match status" value="1"/>
</dbReference>
<dbReference type="STRING" id="443218.AS9A_1396"/>
<accession>F6EGC3</accession>
<dbReference type="InterPro" id="IPR002645">
    <property type="entry name" value="STAS_dom"/>
</dbReference>
<dbReference type="RefSeq" id="WP_013806197.1">
    <property type="nucleotide sequence ID" value="NC_015564.1"/>
</dbReference>
<evidence type="ECO:0000313" key="3">
    <source>
        <dbReference type="Proteomes" id="UP000009235"/>
    </source>
</evidence>
<dbReference type="HOGENOM" id="CLU_2103875_0_0_11"/>
<organism evidence="2 3">
    <name type="scientific">Hoyosella subflava (strain DSM 45089 / JCM 17490 / NBRC 109087 / DQS3-9A1)</name>
    <name type="common">Amycolicicoccus subflavus</name>
    <dbReference type="NCBI Taxonomy" id="443218"/>
    <lineage>
        <taxon>Bacteria</taxon>
        <taxon>Bacillati</taxon>
        <taxon>Actinomycetota</taxon>
        <taxon>Actinomycetes</taxon>
        <taxon>Mycobacteriales</taxon>
        <taxon>Hoyosellaceae</taxon>
        <taxon>Hoyosella</taxon>
    </lineage>
</organism>
<proteinExistence type="predicted"/>
<protein>
    <recommendedName>
        <fullName evidence="1">STAS domain-containing protein</fullName>
    </recommendedName>
</protein>
<dbReference type="OrthoDB" id="4284170at2"/>